<evidence type="ECO:0000259" key="1">
    <source>
        <dbReference type="Pfam" id="PF12697"/>
    </source>
</evidence>
<dbReference type="Proteomes" id="UP001382904">
    <property type="component" value="Unassembled WGS sequence"/>
</dbReference>
<evidence type="ECO:0000313" key="2">
    <source>
        <dbReference type="EMBL" id="MEJ8640275.1"/>
    </source>
</evidence>
<organism evidence="2 3">
    <name type="scientific">Streptomyces caledonius</name>
    <dbReference type="NCBI Taxonomy" id="3134107"/>
    <lineage>
        <taxon>Bacteria</taxon>
        <taxon>Bacillati</taxon>
        <taxon>Actinomycetota</taxon>
        <taxon>Actinomycetes</taxon>
        <taxon>Kitasatosporales</taxon>
        <taxon>Streptomycetaceae</taxon>
        <taxon>Streptomyces</taxon>
    </lineage>
</organism>
<dbReference type="GO" id="GO:0016787">
    <property type="term" value="F:hydrolase activity"/>
    <property type="evidence" value="ECO:0007669"/>
    <property type="project" value="UniProtKB-KW"/>
</dbReference>
<protein>
    <submittedName>
        <fullName evidence="2">Alpha/beta hydrolase</fullName>
    </submittedName>
</protein>
<sequence>MTNNNTSSARLAPPIGGFQEIEGRRIFVHRSGSGGPAVVFLPGASAVGLDYLGVQQEVAQFTTAVVYDRGGTGYSDSLPLPRTAAAVATELRELLRAQDIAAPYVLVAHSLGGFYAHRFAQLYPQDVAGLVWLDALHRDWDDFMPPAASLAAVERMAPDREQLERMRPALREMRTELLADYPEHVRQALVEAKASDEWTHAGIAERTGLAELATELQAGPNLPDVPLIALSVVGTDPSQPALTSERTVQEMNDGKRSMDAALVSAVSHGEQRVISDTSHHRLCFDRPDAVVQAVRDVVERAGRARPAYLARP</sequence>
<dbReference type="PANTHER" id="PTHR43798">
    <property type="entry name" value="MONOACYLGLYCEROL LIPASE"/>
    <property type="match status" value="1"/>
</dbReference>
<gene>
    <name evidence="2" type="ORF">WKI68_00290</name>
</gene>
<name>A0ABU8TXC8_9ACTN</name>
<feature type="domain" description="AB hydrolase-1" evidence="1">
    <location>
        <begin position="38"/>
        <end position="293"/>
    </location>
</feature>
<dbReference type="Pfam" id="PF12697">
    <property type="entry name" value="Abhydrolase_6"/>
    <property type="match status" value="1"/>
</dbReference>
<dbReference type="InterPro" id="IPR000073">
    <property type="entry name" value="AB_hydrolase_1"/>
</dbReference>
<accession>A0ABU8TXC8</accession>
<dbReference type="EMBL" id="JBBKAM010000002">
    <property type="protein sequence ID" value="MEJ8640275.1"/>
    <property type="molecule type" value="Genomic_DNA"/>
</dbReference>
<dbReference type="Gene3D" id="3.40.50.1820">
    <property type="entry name" value="alpha/beta hydrolase"/>
    <property type="match status" value="1"/>
</dbReference>
<dbReference type="InterPro" id="IPR029058">
    <property type="entry name" value="AB_hydrolase_fold"/>
</dbReference>
<comment type="caution">
    <text evidence="2">The sequence shown here is derived from an EMBL/GenBank/DDBJ whole genome shotgun (WGS) entry which is preliminary data.</text>
</comment>
<dbReference type="InterPro" id="IPR050266">
    <property type="entry name" value="AB_hydrolase_sf"/>
</dbReference>
<keyword evidence="2" id="KW-0378">Hydrolase</keyword>
<dbReference type="SUPFAM" id="SSF53474">
    <property type="entry name" value="alpha/beta-Hydrolases"/>
    <property type="match status" value="1"/>
</dbReference>
<proteinExistence type="predicted"/>
<evidence type="ECO:0000313" key="3">
    <source>
        <dbReference type="Proteomes" id="UP001382904"/>
    </source>
</evidence>
<dbReference type="PANTHER" id="PTHR43798:SF33">
    <property type="entry name" value="HYDROLASE, PUTATIVE (AFU_ORTHOLOGUE AFUA_2G14860)-RELATED"/>
    <property type="match status" value="1"/>
</dbReference>
<reference evidence="2 3" key="1">
    <citation type="submission" date="2024-03" db="EMBL/GenBank/DDBJ databases">
        <title>Novel Streptomyces species of biotechnological and ecological value are a feature of Machair soil.</title>
        <authorList>
            <person name="Prole J.R."/>
            <person name="Goodfellow M."/>
            <person name="Allenby N."/>
            <person name="Ward A.C."/>
        </authorList>
    </citation>
    <scope>NUCLEOTIDE SEQUENCE [LARGE SCALE GENOMIC DNA]</scope>
    <source>
        <strain evidence="2 3">MS1.HAVA.3</strain>
    </source>
</reference>
<keyword evidence="3" id="KW-1185">Reference proteome</keyword>